<dbReference type="EMBL" id="CP011541">
    <property type="protein sequence ID" value="AKK03614.1"/>
    <property type="molecule type" value="Genomic_DNA"/>
</dbReference>
<dbReference type="InterPro" id="IPR012338">
    <property type="entry name" value="Beta-lactam/transpept-like"/>
</dbReference>
<accession>A0A0G3GR95</accession>
<dbReference type="InterPro" id="IPR001466">
    <property type="entry name" value="Beta-lactam-related"/>
</dbReference>
<evidence type="ECO:0000313" key="3">
    <source>
        <dbReference type="Proteomes" id="UP000035368"/>
    </source>
</evidence>
<dbReference type="InterPro" id="IPR050789">
    <property type="entry name" value="Diverse_Enzym_Activities"/>
</dbReference>
<dbReference type="Proteomes" id="UP000035368">
    <property type="component" value="Chromosome"/>
</dbReference>
<dbReference type="Pfam" id="PF00144">
    <property type="entry name" value="Beta-lactamase"/>
    <property type="match status" value="1"/>
</dbReference>
<evidence type="ECO:0000313" key="2">
    <source>
        <dbReference type="EMBL" id="AKK03614.1"/>
    </source>
</evidence>
<sequence length="270" mass="28614">MTETLDRIQSWPVDNAAGALLTPASINTSGDTSRVFELASVTKLLAAYGFLVAIEEGVFELDSPAGPAGATVRHLLAHASGVGFSNPEPERPVGERRLYSSAGFDILADYVATEAGMSFADYLSEAVFQPLGMESARLLGSAGHGAQASVADLVKFAAEVLDPRLISPETLGEATTVQFPDLAGIVPGYGRFNPCSWGLGFEIKGEKNPHWTGSHQPPATVGHFGQSGTFLWLDLAASCAGIVLTDRAFGEWAKPRWGDFNDDLWASATR</sequence>
<dbReference type="OrthoDB" id="3336932at2"/>
<dbReference type="PANTHER" id="PTHR43283:SF15">
    <property type="entry name" value="CONSERVED PROTEIN"/>
    <property type="match status" value="1"/>
</dbReference>
<evidence type="ECO:0000259" key="1">
    <source>
        <dbReference type="Pfam" id="PF00144"/>
    </source>
</evidence>
<dbReference type="SUPFAM" id="SSF56601">
    <property type="entry name" value="beta-lactamase/transpeptidase-like"/>
    <property type="match status" value="1"/>
</dbReference>
<dbReference type="Gene3D" id="3.40.710.10">
    <property type="entry name" value="DD-peptidase/beta-lactamase superfamily"/>
    <property type="match status" value="1"/>
</dbReference>
<dbReference type="AlphaFoldDB" id="A0A0G3GR95"/>
<feature type="domain" description="Beta-lactamase-related" evidence="1">
    <location>
        <begin position="34"/>
        <end position="251"/>
    </location>
</feature>
<protein>
    <submittedName>
        <fullName evidence="2">Penicillin-binding protein, beta-lactamase class C</fullName>
    </submittedName>
</protein>
<dbReference type="RefSeq" id="WP_047240616.1">
    <property type="nucleotide sequence ID" value="NZ_CP011541.1"/>
</dbReference>
<name>A0A0G3GR95_9CORY</name>
<dbReference type="PANTHER" id="PTHR43283">
    <property type="entry name" value="BETA-LACTAMASE-RELATED"/>
    <property type="match status" value="1"/>
</dbReference>
<organism evidence="2 3">
    <name type="scientific">Corynebacterium epidermidicanis</name>
    <dbReference type="NCBI Taxonomy" id="1050174"/>
    <lineage>
        <taxon>Bacteria</taxon>
        <taxon>Bacillati</taxon>
        <taxon>Actinomycetota</taxon>
        <taxon>Actinomycetes</taxon>
        <taxon>Mycobacteriales</taxon>
        <taxon>Corynebacteriaceae</taxon>
        <taxon>Corynebacterium</taxon>
    </lineage>
</organism>
<keyword evidence="3" id="KW-1185">Reference proteome</keyword>
<dbReference type="PATRIC" id="fig|1050174.4.peg.1779"/>
<dbReference type="STRING" id="1050174.CEPID_08830"/>
<proteinExistence type="predicted"/>
<reference evidence="2 3" key="1">
    <citation type="submission" date="2015-05" db="EMBL/GenBank/DDBJ databases">
        <title>Complete genome sequence of Corynebacterium epidermidicanis DSM 45586, isolated from the skin of a dog suffering from pruritus.</title>
        <authorList>
            <person name="Ruckert C."/>
            <person name="Albersmeier A."/>
            <person name="Winkler A."/>
            <person name="Tauch A."/>
        </authorList>
    </citation>
    <scope>NUCLEOTIDE SEQUENCE [LARGE SCALE GENOMIC DNA]</scope>
    <source>
        <strain evidence="2 3">DSM 45586</strain>
    </source>
</reference>
<dbReference type="KEGG" id="cei:CEPID_08830"/>
<gene>
    <name evidence="2" type="ORF">CEPID_08830</name>
</gene>